<name>A0AAU7CTQ9_9BACT</name>
<feature type="region of interest" description="Disordered" evidence="1">
    <location>
        <begin position="11"/>
        <end position="30"/>
    </location>
</feature>
<dbReference type="EMBL" id="CP155448">
    <property type="protein sequence ID" value="XBH08475.1"/>
    <property type="molecule type" value="Genomic_DNA"/>
</dbReference>
<geneLocation type="plasmid" evidence="2">
    <name>pSnCh</name>
</geneLocation>
<evidence type="ECO:0000313" key="2">
    <source>
        <dbReference type="EMBL" id="XBH08475.1"/>
    </source>
</evidence>
<organism evidence="2">
    <name type="scientific">Singulisphaera sp. Ch08</name>
    <dbReference type="NCBI Taxonomy" id="3120278"/>
    <lineage>
        <taxon>Bacteria</taxon>
        <taxon>Pseudomonadati</taxon>
        <taxon>Planctomycetota</taxon>
        <taxon>Planctomycetia</taxon>
        <taxon>Isosphaerales</taxon>
        <taxon>Isosphaeraceae</taxon>
        <taxon>Singulisphaera</taxon>
    </lineage>
</organism>
<reference evidence="2" key="1">
    <citation type="submission" date="2024-05" db="EMBL/GenBank/DDBJ databases">
        <title>Planctomycetes of the genus Singulisphaera possess chitinolytic capabilities.</title>
        <authorList>
            <person name="Ivanova A."/>
        </authorList>
    </citation>
    <scope>NUCLEOTIDE SEQUENCE</scope>
    <source>
        <strain evidence="2">Ch08T</strain>
        <plasmid evidence="2">pSnCh</plasmid>
    </source>
</reference>
<protein>
    <submittedName>
        <fullName evidence="2">Uncharacterized protein</fullName>
    </submittedName>
</protein>
<sequence>MIPTLHLGRWRPDDIGGPGPQQCEASPAPSGPASGLALVFAGLFVAIPIGVRRHHLKAEERHAIEASRFYEKLLRSPEYVEQQRLNAMWNHRDTVSITEPLSKFEMGYSMKLTAEYNRRYGNKVKYHNAQSAGHRRAASRPWILTWLD</sequence>
<gene>
    <name evidence="2" type="ORF">V5E97_40115</name>
</gene>
<accession>A0AAU7CTQ9</accession>
<proteinExistence type="predicted"/>
<evidence type="ECO:0000256" key="1">
    <source>
        <dbReference type="SAM" id="MobiDB-lite"/>
    </source>
</evidence>
<keyword evidence="2" id="KW-0614">Plasmid</keyword>
<dbReference type="AlphaFoldDB" id="A0AAU7CTQ9"/>
<dbReference type="RefSeq" id="WP_406701346.1">
    <property type="nucleotide sequence ID" value="NZ_CP155448.1"/>
</dbReference>